<name>A0A100VN32_PAEAM</name>
<dbReference type="Proteomes" id="UP000069697">
    <property type="component" value="Unassembled WGS sequence"/>
</dbReference>
<evidence type="ECO:0000256" key="1">
    <source>
        <dbReference type="SAM" id="MobiDB-lite"/>
    </source>
</evidence>
<dbReference type="EMBL" id="BCNV01000001">
    <property type="protein sequence ID" value="GAS82854.1"/>
    <property type="molecule type" value="Genomic_DNA"/>
</dbReference>
<comment type="caution">
    <text evidence="2">The sequence shown here is derived from an EMBL/GenBank/DDBJ whole genome shotgun (WGS) entry which is preliminary data.</text>
</comment>
<gene>
    <name evidence="2" type="ORF">PAHA3_2928</name>
</gene>
<protein>
    <submittedName>
        <fullName evidence="2">Uncharacterized protein</fullName>
    </submittedName>
</protein>
<reference evidence="3" key="2">
    <citation type="submission" date="2016-01" db="EMBL/GenBank/DDBJ databases">
        <title>Draft Genome Sequence of Paenibacillus amylolyticus Heshi-A3 that Was Isolated from Fermented Rice Bran with Aging Salted Mackerel, Which Was Named Heshiko as Traditional Fermented Seafood in Japan.</title>
        <authorList>
            <person name="Akuzawa S."/>
            <person name="Nakagawa J."/>
            <person name="Kanekatsu T."/>
            <person name="Kubota E."/>
            <person name="Ohtake R."/>
            <person name="Suzuki T."/>
            <person name="Kanesaki Y."/>
        </authorList>
    </citation>
    <scope>NUCLEOTIDE SEQUENCE [LARGE SCALE GENOMIC DNA]</scope>
    <source>
        <strain evidence="3">Heshi-A3</strain>
    </source>
</reference>
<accession>A0A100VN32</accession>
<proteinExistence type="predicted"/>
<dbReference type="AlphaFoldDB" id="A0A100VN32"/>
<sequence length="50" mass="5950">MYHHSAQPEHSPDAAPQKRKNGTDWQDSPHHRQAMNEVSKKWWSTIYYVS</sequence>
<reference evidence="2 3" key="1">
    <citation type="journal article" date="2016" name="Genome Announc.">
        <title>Draft Genome Sequence of Paenibacillus amylolyticus Heshi-A3, Isolated from Fermented Rice Bran in a Japanese Fermented Seafood Dish.</title>
        <authorList>
            <person name="Akuzawa S."/>
            <person name="Nagaoka J."/>
            <person name="Kanekatsu M."/>
            <person name="Kubota E."/>
            <person name="Ohtake R."/>
            <person name="Suzuki T."/>
            <person name="Kanesaki Y."/>
        </authorList>
    </citation>
    <scope>NUCLEOTIDE SEQUENCE [LARGE SCALE GENOMIC DNA]</scope>
    <source>
        <strain evidence="2 3">Heshi-A3</strain>
    </source>
</reference>
<evidence type="ECO:0000313" key="2">
    <source>
        <dbReference type="EMBL" id="GAS82854.1"/>
    </source>
</evidence>
<organism evidence="2 3">
    <name type="scientific">Paenibacillus amylolyticus</name>
    <dbReference type="NCBI Taxonomy" id="1451"/>
    <lineage>
        <taxon>Bacteria</taxon>
        <taxon>Bacillati</taxon>
        <taxon>Bacillota</taxon>
        <taxon>Bacilli</taxon>
        <taxon>Bacillales</taxon>
        <taxon>Paenibacillaceae</taxon>
        <taxon>Paenibacillus</taxon>
    </lineage>
</organism>
<feature type="region of interest" description="Disordered" evidence="1">
    <location>
        <begin position="1"/>
        <end position="36"/>
    </location>
</feature>
<evidence type="ECO:0000313" key="3">
    <source>
        <dbReference type="Proteomes" id="UP000069697"/>
    </source>
</evidence>
<feature type="compositionally biased region" description="Basic and acidic residues" evidence="1">
    <location>
        <begin position="1"/>
        <end position="12"/>
    </location>
</feature>